<dbReference type="eggNOG" id="COG2138">
    <property type="taxonomic scope" value="Bacteria"/>
</dbReference>
<comment type="caution">
    <text evidence="3">The sequence shown here is derived from an EMBL/GenBank/DDBJ whole genome shotgun (WGS) entry which is preliminary data.</text>
</comment>
<dbReference type="Gene3D" id="3.40.50.1400">
    <property type="match status" value="1"/>
</dbReference>
<dbReference type="GO" id="GO:0046872">
    <property type="term" value="F:metal ion binding"/>
    <property type="evidence" value="ECO:0007669"/>
    <property type="project" value="UniProtKB-KW"/>
</dbReference>
<dbReference type="CDD" id="cd03416">
    <property type="entry name" value="CbiX_SirB_N"/>
    <property type="match status" value="1"/>
</dbReference>
<organism evidence="3 4">
    <name type="scientific">Sphaerotilus natans subsp. natans DSM 6575</name>
    <dbReference type="NCBI Taxonomy" id="1286631"/>
    <lineage>
        <taxon>Bacteria</taxon>
        <taxon>Pseudomonadati</taxon>
        <taxon>Pseudomonadota</taxon>
        <taxon>Betaproteobacteria</taxon>
        <taxon>Burkholderiales</taxon>
        <taxon>Sphaerotilaceae</taxon>
        <taxon>Sphaerotilus</taxon>
    </lineage>
</organism>
<dbReference type="PATRIC" id="fig|1286631.3.peg.3930"/>
<keyword evidence="4" id="KW-1185">Reference proteome</keyword>
<evidence type="ECO:0000313" key="4">
    <source>
        <dbReference type="Proteomes" id="UP000026714"/>
    </source>
</evidence>
<dbReference type="Pfam" id="PF01903">
    <property type="entry name" value="CbiX"/>
    <property type="match status" value="1"/>
</dbReference>
<dbReference type="PANTHER" id="PTHR33542:SF3">
    <property type="entry name" value="SIROHYDROCHLORIN FERROCHELATASE, CHLOROPLASTIC"/>
    <property type="match status" value="1"/>
</dbReference>
<dbReference type="InterPro" id="IPR002762">
    <property type="entry name" value="CbiX-like"/>
</dbReference>
<sequence length="130" mass="13610">MQGILLFAHGARDPAWARPFETIAARMREAAGGRPVALAYLELMEPRLDAAAHALAAQGCTTITVVPLFLGAGGHVRRDLPELLARLRAQLPAVTIRDTAAIGETEAITRAIAQAALTLVDDPRAGAPAA</sequence>
<dbReference type="STRING" id="34103.SAMN05421778_13041"/>
<dbReference type="AlphaFoldDB" id="A0A059KG74"/>
<dbReference type="EMBL" id="AZRA01000147">
    <property type="protein sequence ID" value="KDB50375.1"/>
    <property type="molecule type" value="Genomic_DNA"/>
</dbReference>
<keyword evidence="2" id="KW-0456">Lyase</keyword>
<dbReference type="Proteomes" id="UP000026714">
    <property type="component" value="Unassembled WGS sequence"/>
</dbReference>
<evidence type="ECO:0000256" key="2">
    <source>
        <dbReference type="ARBA" id="ARBA00023239"/>
    </source>
</evidence>
<dbReference type="RefSeq" id="WP_037486006.1">
    <property type="nucleotide sequence ID" value="NZ_AZRA01000147.1"/>
</dbReference>
<name>A0A059KG74_9BURK</name>
<keyword evidence="1" id="KW-0479">Metal-binding</keyword>
<dbReference type="InterPro" id="IPR050963">
    <property type="entry name" value="Sirohydro_Cobaltochel/CbiX"/>
</dbReference>
<protein>
    <submittedName>
        <fullName evidence="3">Cobalamin (Vitamin B12) biosynthesis CbiX protein</fullName>
    </submittedName>
</protein>
<dbReference type="PANTHER" id="PTHR33542">
    <property type="entry name" value="SIROHYDROCHLORIN FERROCHELATASE, CHLOROPLASTIC"/>
    <property type="match status" value="1"/>
</dbReference>
<dbReference type="SUPFAM" id="SSF53800">
    <property type="entry name" value="Chelatase"/>
    <property type="match status" value="1"/>
</dbReference>
<evidence type="ECO:0000313" key="3">
    <source>
        <dbReference type="EMBL" id="KDB50375.1"/>
    </source>
</evidence>
<dbReference type="GO" id="GO:0016829">
    <property type="term" value="F:lyase activity"/>
    <property type="evidence" value="ECO:0007669"/>
    <property type="project" value="UniProtKB-KW"/>
</dbReference>
<proteinExistence type="predicted"/>
<evidence type="ECO:0000256" key="1">
    <source>
        <dbReference type="ARBA" id="ARBA00022723"/>
    </source>
</evidence>
<reference evidence="3 4" key="1">
    <citation type="journal article" date="2014" name="FEMS Microbiol. Ecol.">
        <title>Sphaerotilus natans encrusted with nanoball-shaped Fe(III) oxide minerals formed by nitrate-reducing mixotrophic Fe(II) oxidation.</title>
        <authorList>
            <person name="Park S."/>
            <person name="Kim D.H."/>
            <person name="Lee J.H."/>
            <person name="Hur H.G."/>
        </authorList>
    </citation>
    <scope>NUCLEOTIDE SEQUENCE [LARGE SCALE GENOMIC DNA]</scope>
    <source>
        <strain evidence="3 4">DSM 6575</strain>
    </source>
</reference>
<gene>
    <name evidence="3" type="ORF">X805_40400</name>
</gene>
<accession>A0A059KG74</accession>